<evidence type="ECO:0000313" key="3">
    <source>
        <dbReference type="Proteomes" id="UP001500888"/>
    </source>
</evidence>
<evidence type="ECO:0000256" key="1">
    <source>
        <dbReference type="SAM" id="MobiDB-lite"/>
    </source>
</evidence>
<feature type="compositionally biased region" description="Basic and acidic residues" evidence="1">
    <location>
        <begin position="58"/>
        <end position="67"/>
    </location>
</feature>
<gene>
    <name evidence="2" type="ORF">GCM10022226_16550</name>
</gene>
<comment type="caution">
    <text evidence="2">The sequence shown here is derived from an EMBL/GenBank/DDBJ whole genome shotgun (WGS) entry which is preliminary data.</text>
</comment>
<sequence length="134" mass="13824">MNGDVHGHHVIRGSATGASRILTGPAGTNRTTHLGRRRSHGGRGQEDQDEGDDPGQPMKDHREEPEPVHGPGGPRARAPGDHSPGTPTARSLTEALGLALQSEVAVRARSLAGAVRTDGTRTAAEPLVAAGSRS</sequence>
<accession>A0ABP7HMD6</accession>
<name>A0ABP7HMD6_9ACTN</name>
<dbReference type="Proteomes" id="UP001500888">
    <property type="component" value="Unassembled WGS sequence"/>
</dbReference>
<keyword evidence="3" id="KW-1185">Reference proteome</keyword>
<reference evidence="3" key="1">
    <citation type="journal article" date="2019" name="Int. J. Syst. Evol. Microbiol.">
        <title>The Global Catalogue of Microorganisms (GCM) 10K type strain sequencing project: providing services to taxonomists for standard genome sequencing and annotation.</title>
        <authorList>
            <consortium name="The Broad Institute Genomics Platform"/>
            <consortium name="The Broad Institute Genome Sequencing Center for Infectious Disease"/>
            <person name="Wu L."/>
            <person name="Ma J."/>
        </authorList>
    </citation>
    <scope>NUCLEOTIDE SEQUENCE [LARGE SCALE GENOMIC DNA]</scope>
    <source>
        <strain evidence="3">JCM 16908</strain>
    </source>
</reference>
<proteinExistence type="predicted"/>
<evidence type="ECO:0000313" key="2">
    <source>
        <dbReference type="EMBL" id="GAA3797880.1"/>
    </source>
</evidence>
<protein>
    <submittedName>
        <fullName evidence="2">Uncharacterized protein</fullName>
    </submittedName>
</protein>
<feature type="region of interest" description="Disordered" evidence="1">
    <location>
        <begin position="1"/>
        <end position="92"/>
    </location>
</feature>
<organism evidence="2 3">
    <name type="scientific">Sphaerisporangium flaviroseum</name>
    <dbReference type="NCBI Taxonomy" id="509199"/>
    <lineage>
        <taxon>Bacteria</taxon>
        <taxon>Bacillati</taxon>
        <taxon>Actinomycetota</taxon>
        <taxon>Actinomycetes</taxon>
        <taxon>Streptosporangiales</taxon>
        <taxon>Streptosporangiaceae</taxon>
        <taxon>Sphaerisporangium</taxon>
    </lineage>
</organism>
<dbReference type="EMBL" id="BAAAZR010000002">
    <property type="protein sequence ID" value="GAA3797880.1"/>
    <property type="molecule type" value="Genomic_DNA"/>
</dbReference>
<feature type="region of interest" description="Disordered" evidence="1">
    <location>
        <begin position="111"/>
        <end position="134"/>
    </location>
</feature>